<organism evidence="2 3">
    <name type="scientific">Araneus ventricosus</name>
    <name type="common">Orbweaver spider</name>
    <name type="synonym">Epeira ventricosa</name>
    <dbReference type="NCBI Taxonomy" id="182803"/>
    <lineage>
        <taxon>Eukaryota</taxon>
        <taxon>Metazoa</taxon>
        <taxon>Ecdysozoa</taxon>
        <taxon>Arthropoda</taxon>
        <taxon>Chelicerata</taxon>
        <taxon>Arachnida</taxon>
        <taxon>Araneae</taxon>
        <taxon>Araneomorphae</taxon>
        <taxon>Entelegynae</taxon>
        <taxon>Araneoidea</taxon>
        <taxon>Araneidae</taxon>
        <taxon>Araneus</taxon>
    </lineage>
</organism>
<dbReference type="AlphaFoldDB" id="A0A4Y2KW24"/>
<name>A0A4Y2KW24_ARAVE</name>
<protein>
    <submittedName>
        <fullName evidence="2">Uncharacterized protein</fullName>
    </submittedName>
</protein>
<proteinExistence type="predicted"/>
<feature type="region of interest" description="Disordered" evidence="1">
    <location>
        <begin position="40"/>
        <end position="107"/>
    </location>
</feature>
<dbReference type="Proteomes" id="UP000499080">
    <property type="component" value="Unassembled WGS sequence"/>
</dbReference>
<accession>A0A4Y2KW24</accession>
<reference evidence="2 3" key="1">
    <citation type="journal article" date="2019" name="Sci. Rep.">
        <title>Orb-weaving spider Araneus ventricosus genome elucidates the spidroin gene catalogue.</title>
        <authorList>
            <person name="Kono N."/>
            <person name="Nakamura H."/>
            <person name="Ohtoshi R."/>
            <person name="Moran D.A.P."/>
            <person name="Shinohara A."/>
            <person name="Yoshida Y."/>
            <person name="Fujiwara M."/>
            <person name="Mori M."/>
            <person name="Tomita M."/>
            <person name="Arakawa K."/>
        </authorList>
    </citation>
    <scope>NUCLEOTIDE SEQUENCE [LARGE SCALE GENOMIC DNA]</scope>
</reference>
<feature type="compositionally biased region" description="Polar residues" evidence="1">
    <location>
        <begin position="40"/>
        <end position="57"/>
    </location>
</feature>
<evidence type="ECO:0000313" key="3">
    <source>
        <dbReference type="Proteomes" id="UP000499080"/>
    </source>
</evidence>
<evidence type="ECO:0000313" key="2">
    <source>
        <dbReference type="EMBL" id="GBN06498.1"/>
    </source>
</evidence>
<gene>
    <name evidence="2" type="ORF">AVEN_140580_1</name>
</gene>
<dbReference type="EMBL" id="BGPR01005069">
    <property type="protein sequence ID" value="GBN06498.1"/>
    <property type="molecule type" value="Genomic_DNA"/>
</dbReference>
<sequence length="107" mass="11923">MSAIACLTLNTKSQVQIPWMSSKICHNLYSDNVQAQNKLNSKAASEELNSLTSSASSEQEEQPLRWEGTSTLSGASNRARAEQLSSAREHRLEKRHHGNTQLRQESI</sequence>
<evidence type="ECO:0000256" key="1">
    <source>
        <dbReference type="SAM" id="MobiDB-lite"/>
    </source>
</evidence>
<keyword evidence="3" id="KW-1185">Reference proteome</keyword>
<comment type="caution">
    <text evidence="2">The sequence shown here is derived from an EMBL/GenBank/DDBJ whole genome shotgun (WGS) entry which is preliminary data.</text>
</comment>